<evidence type="ECO:0000313" key="2">
    <source>
        <dbReference type="EMBL" id="RVE66686.1"/>
    </source>
</evidence>
<dbReference type="PANTHER" id="PTHR21538">
    <property type="entry name" value="ANILLIN/RHOTEKIN RTKN"/>
    <property type="match status" value="1"/>
</dbReference>
<reference evidence="2 3" key="1">
    <citation type="submission" date="2018-11" db="EMBL/GenBank/DDBJ databases">
        <authorList>
            <person name="Lopez-Roques C."/>
            <person name="Donnadieu C."/>
            <person name="Bouchez O."/>
            <person name="Klopp C."/>
            <person name="Cabau C."/>
            <person name="Zahm M."/>
        </authorList>
    </citation>
    <scope>NUCLEOTIDE SEQUENCE [LARGE SCALE GENOMIC DNA]</scope>
    <source>
        <strain evidence="2">RS831</strain>
        <tissue evidence="2">Whole body</tissue>
    </source>
</reference>
<dbReference type="SUPFAM" id="SSF50729">
    <property type="entry name" value="PH domain-like"/>
    <property type="match status" value="1"/>
</dbReference>
<dbReference type="GO" id="GO:0005826">
    <property type="term" value="C:actomyosin contractile ring"/>
    <property type="evidence" value="ECO:0007669"/>
    <property type="project" value="TreeGrafter"/>
</dbReference>
<organism evidence="2 3">
    <name type="scientific">Oryzias javanicus</name>
    <name type="common">Javanese ricefish</name>
    <name type="synonym">Aplocheilus javanicus</name>
    <dbReference type="NCBI Taxonomy" id="123683"/>
    <lineage>
        <taxon>Eukaryota</taxon>
        <taxon>Metazoa</taxon>
        <taxon>Chordata</taxon>
        <taxon>Craniata</taxon>
        <taxon>Vertebrata</taxon>
        <taxon>Euteleostomi</taxon>
        <taxon>Actinopterygii</taxon>
        <taxon>Neopterygii</taxon>
        <taxon>Teleostei</taxon>
        <taxon>Neoteleostei</taxon>
        <taxon>Acanthomorphata</taxon>
        <taxon>Ovalentaria</taxon>
        <taxon>Atherinomorphae</taxon>
        <taxon>Beloniformes</taxon>
        <taxon>Adrianichthyidae</taxon>
        <taxon>Oryziinae</taxon>
        <taxon>Oryzias</taxon>
    </lineage>
</organism>
<protein>
    <recommendedName>
        <fullName evidence="1">PH domain-containing protein</fullName>
    </recommendedName>
</protein>
<dbReference type="PROSITE" id="PS50003">
    <property type="entry name" value="PH_DOMAIN"/>
    <property type="match status" value="1"/>
</dbReference>
<dbReference type="InterPro" id="IPR011993">
    <property type="entry name" value="PH-like_dom_sf"/>
</dbReference>
<evidence type="ECO:0000259" key="1">
    <source>
        <dbReference type="PROSITE" id="PS50003"/>
    </source>
</evidence>
<dbReference type="OrthoDB" id="5915976at2759"/>
<dbReference type="AlphaFoldDB" id="A0A437CUQ2"/>
<dbReference type="EMBL" id="CM012447">
    <property type="protein sequence ID" value="RVE66686.1"/>
    <property type="molecule type" value="Genomic_DNA"/>
</dbReference>
<reference evidence="2 3" key="2">
    <citation type="submission" date="2019-01" db="EMBL/GenBank/DDBJ databases">
        <title>A chromosome length genome reference of the Java medaka (oryzias javanicus).</title>
        <authorList>
            <person name="Herpin A."/>
            <person name="Takehana Y."/>
            <person name="Naruse K."/>
            <person name="Ansai S."/>
            <person name="Kawaguchi M."/>
        </authorList>
    </citation>
    <scope>NUCLEOTIDE SEQUENCE [LARGE SCALE GENOMIC DNA]</scope>
    <source>
        <strain evidence="2">RS831</strain>
        <tissue evidence="2">Whole body</tissue>
    </source>
</reference>
<accession>A0A437CUQ2</accession>
<dbReference type="InterPro" id="IPR051364">
    <property type="entry name" value="Cytokinesis/Rho-signaling"/>
</dbReference>
<dbReference type="PANTHER" id="PTHR21538:SF27">
    <property type="entry name" value="ANILLIN"/>
    <property type="match status" value="1"/>
</dbReference>
<dbReference type="Proteomes" id="UP000283210">
    <property type="component" value="Chromosome 11"/>
</dbReference>
<sequence length="101" mass="11648">MEMSPQNPIGRINLTSCTSKRVEPVKREFCARPNTFELVTARPQREGDRETLVSQCTDALFVTTNWLSADTKEERNQWMKKLNHILLDLRTWQPDACSGPL</sequence>
<dbReference type="Pfam" id="PF00169">
    <property type="entry name" value="PH"/>
    <property type="match status" value="1"/>
</dbReference>
<dbReference type="GO" id="GO:0000915">
    <property type="term" value="P:actomyosin contractile ring assembly"/>
    <property type="evidence" value="ECO:0007669"/>
    <property type="project" value="TreeGrafter"/>
</dbReference>
<name>A0A437CUQ2_ORYJA</name>
<dbReference type="GO" id="GO:0000281">
    <property type="term" value="P:mitotic cytokinesis"/>
    <property type="evidence" value="ECO:0007669"/>
    <property type="project" value="TreeGrafter"/>
</dbReference>
<dbReference type="Gene3D" id="2.30.29.30">
    <property type="entry name" value="Pleckstrin-homology domain (PH domain)/Phosphotyrosine-binding domain (PTB)"/>
    <property type="match status" value="1"/>
</dbReference>
<dbReference type="InterPro" id="IPR001849">
    <property type="entry name" value="PH_domain"/>
</dbReference>
<dbReference type="GO" id="GO:0031106">
    <property type="term" value="P:septin ring organization"/>
    <property type="evidence" value="ECO:0007669"/>
    <property type="project" value="TreeGrafter"/>
</dbReference>
<keyword evidence="3" id="KW-1185">Reference proteome</keyword>
<feature type="domain" description="PH" evidence="1">
    <location>
        <begin position="1"/>
        <end position="87"/>
    </location>
</feature>
<proteinExistence type="predicted"/>
<evidence type="ECO:0000313" key="3">
    <source>
        <dbReference type="Proteomes" id="UP000283210"/>
    </source>
</evidence>
<gene>
    <name evidence="2" type="ORF">OJAV_G00109790</name>
</gene>